<dbReference type="EMBL" id="NGMM01000001">
    <property type="protein sequence ID" value="OTP18760.1"/>
    <property type="molecule type" value="Genomic_DNA"/>
</dbReference>
<reference evidence="3" key="2">
    <citation type="submission" date="2017-05" db="EMBL/GenBank/DDBJ databases">
        <authorList>
            <consortium name="The Broad Institute Genomics Platform"/>
            <consortium name="The Broad Institute Genomic Center for Infectious Diseases"/>
            <person name="Earl A."/>
            <person name="Manson A."/>
            <person name="Schwartman J."/>
            <person name="Gilmore M."/>
            <person name="Abouelleil A."/>
            <person name="Cao P."/>
            <person name="Chapman S."/>
            <person name="Cusick C."/>
            <person name="Shea T."/>
            <person name="Young S."/>
            <person name="Neafsey D."/>
            <person name="Nusbaum C."/>
            <person name="Birren B."/>
        </authorList>
    </citation>
    <scope>NUCLEOTIDE SEQUENCE</scope>
    <source>
        <strain evidence="3">9E7_DIV0242</strain>
    </source>
</reference>
<accession>A0A242KDZ1</accession>
<dbReference type="EMBL" id="CP147247">
    <property type="protein sequence ID" value="WYJ88822.1"/>
    <property type="molecule type" value="Genomic_DNA"/>
</dbReference>
<dbReference type="OrthoDB" id="384795at2"/>
<dbReference type="SUPFAM" id="SSF159888">
    <property type="entry name" value="YdhG-like"/>
    <property type="match status" value="1"/>
</dbReference>
<dbReference type="InterPro" id="IPR014922">
    <property type="entry name" value="YdhG-like"/>
</dbReference>
<feature type="domain" description="YdhG-like" evidence="1">
    <location>
        <begin position="16"/>
        <end position="111"/>
    </location>
</feature>
<keyword evidence="4" id="KW-1185">Reference proteome</keyword>
<proteinExistence type="predicted"/>
<dbReference type="Gene3D" id="3.90.1150.200">
    <property type="match status" value="1"/>
</dbReference>
<evidence type="ECO:0000313" key="3">
    <source>
        <dbReference type="EMBL" id="WYJ88822.1"/>
    </source>
</evidence>
<gene>
    <name evidence="3" type="ORF">A5888_000541</name>
    <name evidence="2" type="ORF">A5888_000574</name>
</gene>
<dbReference type="RefSeq" id="WP_086347709.1">
    <property type="nucleotide sequence ID" value="NZ_CP147247.1"/>
</dbReference>
<reference evidence="2" key="1">
    <citation type="submission" date="2017-05" db="EMBL/GenBank/DDBJ databases">
        <title>The Genome Sequence of Enterococcus sp. 9E7_DIV0242.</title>
        <authorList>
            <consortium name="The Broad Institute Genomics Platform"/>
            <consortium name="The Broad Institute Genomic Center for Infectious Diseases"/>
            <person name="Earl A."/>
            <person name="Manson A."/>
            <person name="Schwartman J."/>
            <person name="Gilmore M."/>
            <person name="Abouelleil A."/>
            <person name="Cao P."/>
            <person name="Chapman S."/>
            <person name="Cusick C."/>
            <person name="Shea T."/>
            <person name="Young S."/>
            <person name="Neafsey D."/>
            <person name="Nusbaum C."/>
            <person name="Birren B."/>
        </authorList>
    </citation>
    <scope>NUCLEOTIDE SEQUENCE [LARGE SCALE GENOMIC DNA]</scope>
    <source>
        <strain evidence="2">9E7_DIV0242</strain>
    </source>
</reference>
<evidence type="ECO:0000313" key="2">
    <source>
        <dbReference type="EMBL" id="OTP18760.1"/>
    </source>
</evidence>
<protein>
    <recommendedName>
        <fullName evidence="1">YdhG-like domain-containing protein</fullName>
    </recommendedName>
</protein>
<dbReference type="AlphaFoldDB" id="A0A242KDZ1"/>
<organism evidence="2">
    <name type="scientific">Candidatus Enterococcus clewellii</name>
    <dbReference type="NCBI Taxonomy" id="1834193"/>
    <lineage>
        <taxon>Bacteria</taxon>
        <taxon>Bacillati</taxon>
        <taxon>Bacillota</taxon>
        <taxon>Bacilli</taxon>
        <taxon>Lactobacillales</taxon>
        <taxon>Enterococcaceae</taxon>
        <taxon>Enterococcus</taxon>
    </lineage>
</organism>
<sequence length="122" mass="14602">MNHFEEYLTSINDPEQREKMTELLSWIIEEYPTLVPVIKWNQPMFSDHGTFIIGFSVSKKHFSVSPEVKTLNHFKTDIENANYDHTENIIRVKWTQAIDYALLKKMIDFNITDKAEFTKFWR</sequence>
<evidence type="ECO:0000313" key="4">
    <source>
        <dbReference type="Proteomes" id="UP000195141"/>
    </source>
</evidence>
<evidence type="ECO:0000259" key="1">
    <source>
        <dbReference type="Pfam" id="PF08818"/>
    </source>
</evidence>
<reference evidence="3" key="3">
    <citation type="submission" date="2024-03" db="EMBL/GenBank/DDBJ databases">
        <title>The Genome Sequence of Enterococcus sp. DIV0242b.</title>
        <authorList>
            <consortium name="The Broad Institute Genomics Platform"/>
            <consortium name="The Broad Institute Microbial Omics Core"/>
            <consortium name="The Broad Institute Genomic Center for Infectious Diseases"/>
            <person name="Earl A."/>
            <person name="Manson A."/>
            <person name="Gilmore M."/>
            <person name="Schwartman J."/>
            <person name="Shea T."/>
            <person name="Abouelleil A."/>
            <person name="Cao P."/>
            <person name="Chapman S."/>
            <person name="Cusick C."/>
            <person name="Young S."/>
            <person name="Neafsey D."/>
            <person name="Nusbaum C."/>
            <person name="Birren B."/>
        </authorList>
    </citation>
    <scope>NUCLEOTIDE SEQUENCE</scope>
    <source>
        <strain evidence="3">9E7_DIV0242</strain>
    </source>
</reference>
<dbReference type="Proteomes" id="UP000195141">
    <property type="component" value="Chromosome"/>
</dbReference>
<dbReference type="Pfam" id="PF08818">
    <property type="entry name" value="DUF1801"/>
    <property type="match status" value="1"/>
</dbReference>
<name>A0A242KDZ1_9ENTE</name>